<gene>
    <name evidence="2" type="ORF">GTA08_BOTSDO04731</name>
</gene>
<reference evidence="2" key="1">
    <citation type="submission" date="2020-04" db="EMBL/GenBank/DDBJ databases">
        <title>Genome Assembly and Annotation of Botryosphaeria dothidea sdau 11-99, a Latent Pathogen of Apple Fruit Ring Rot in China.</title>
        <authorList>
            <person name="Yu C."/>
            <person name="Diao Y."/>
            <person name="Lu Q."/>
            <person name="Zhao J."/>
            <person name="Cui S."/>
            <person name="Peng C."/>
            <person name="He B."/>
            <person name="Liu H."/>
        </authorList>
    </citation>
    <scope>NUCLEOTIDE SEQUENCE [LARGE SCALE GENOMIC DNA]</scope>
    <source>
        <strain evidence="2">Sdau11-99</strain>
    </source>
</reference>
<name>A0A8H4N433_9PEZI</name>
<dbReference type="AlphaFoldDB" id="A0A8H4N433"/>
<feature type="compositionally biased region" description="Pro residues" evidence="1">
    <location>
        <begin position="58"/>
        <end position="71"/>
    </location>
</feature>
<evidence type="ECO:0000256" key="1">
    <source>
        <dbReference type="SAM" id="MobiDB-lite"/>
    </source>
</evidence>
<evidence type="ECO:0000313" key="2">
    <source>
        <dbReference type="EMBL" id="KAF4308275.1"/>
    </source>
</evidence>
<feature type="compositionally biased region" description="Basic residues" evidence="1">
    <location>
        <begin position="120"/>
        <end position="131"/>
    </location>
</feature>
<proteinExistence type="predicted"/>
<keyword evidence="3" id="KW-1185">Reference proteome</keyword>
<accession>A0A8H4N433</accession>
<feature type="region of interest" description="Disordered" evidence="1">
    <location>
        <begin position="104"/>
        <end position="175"/>
    </location>
</feature>
<organism evidence="2 3">
    <name type="scientific">Botryosphaeria dothidea</name>
    <dbReference type="NCBI Taxonomy" id="55169"/>
    <lineage>
        <taxon>Eukaryota</taxon>
        <taxon>Fungi</taxon>
        <taxon>Dikarya</taxon>
        <taxon>Ascomycota</taxon>
        <taxon>Pezizomycotina</taxon>
        <taxon>Dothideomycetes</taxon>
        <taxon>Dothideomycetes incertae sedis</taxon>
        <taxon>Botryosphaeriales</taxon>
        <taxon>Botryosphaeriaceae</taxon>
        <taxon>Botryosphaeria</taxon>
    </lineage>
</organism>
<protein>
    <submittedName>
        <fullName evidence="2">Uncharacterized protein</fullName>
    </submittedName>
</protein>
<dbReference type="EMBL" id="WWBZ02000022">
    <property type="protein sequence ID" value="KAF4308275.1"/>
    <property type="molecule type" value="Genomic_DNA"/>
</dbReference>
<comment type="caution">
    <text evidence="2">The sequence shown here is derived from an EMBL/GenBank/DDBJ whole genome shotgun (WGS) entry which is preliminary data.</text>
</comment>
<feature type="region of interest" description="Disordered" evidence="1">
    <location>
        <begin position="54"/>
        <end position="74"/>
    </location>
</feature>
<feature type="compositionally biased region" description="Low complexity" evidence="1">
    <location>
        <begin position="10"/>
        <end position="19"/>
    </location>
</feature>
<feature type="compositionally biased region" description="Acidic residues" evidence="1">
    <location>
        <begin position="135"/>
        <end position="146"/>
    </location>
</feature>
<dbReference type="Proteomes" id="UP000572817">
    <property type="component" value="Unassembled WGS sequence"/>
</dbReference>
<sequence>MSTEDSKVRPSSPHSLPLTHSPPPSHQLLAAILDACEIKLGKPEHDKIAALIGGSECPLPPSPPPSLPPSVFPAHKRRADVTGNAIRQRIAKIRKNGAAILAAETVGATTTPGKDNGVSAKKKGRGGSNKRGKVEEEEDGEDDEAPESPSKKVKVEVGEPGSFFDEGGVEGEDAV</sequence>
<feature type="region of interest" description="Disordered" evidence="1">
    <location>
        <begin position="1"/>
        <end position="25"/>
    </location>
</feature>
<evidence type="ECO:0000313" key="3">
    <source>
        <dbReference type="Proteomes" id="UP000572817"/>
    </source>
</evidence>